<reference evidence="1 2" key="1">
    <citation type="submission" date="2016-03" db="EMBL/GenBank/DDBJ databases">
        <title>Trachymyrmex septentrionalis WGS genome.</title>
        <authorList>
            <person name="Nygaard S."/>
            <person name="Hu H."/>
            <person name="Boomsma J."/>
            <person name="Zhang G."/>
        </authorList>
    </citation>
    <scope>NUCLEOTIDE SEQUENCE [LARGE SCALE GENOMIC DNA]</scope>
    <source>
        <strain evidence="1">Tsep2-gDNA-1</strain>
        <tissue evidence="1">Whole body</tissue>
    </source>
</reference>
<dbReference type="EMBL" id="KQ981897">
    <property type="protein sequence ID" value="KYN33762.1"/>
    <property type="molecule type" value="Genomic_DNA"/>
</dbReference>
<evidence type="ECO:0000313" key="1">
    <source>
        <dbReference type="EMBL" id="KYN33762.1"/>
    </source>
</evidence>
<gene>
    <name evidence="1" type="ORF">ALC56_12020</name>
</gene>
<sequence length="108" mass="12116">MSFGSSYFTLLRATMIGLSAQAPLAEIADPRVPLTHAPAFFRRGPAVSSSTPSLLSPFGTPFSSRRRGTRRYIIMRIYAFDVVRVCVARVCGWHKKEDNKSIVVKRKR</sequence>
<proteinExistence type="predicted"/>
<name>A0A195F0S8_9HYME</name>
<keyword evidence="2" id="KW-1185">Reference proteome</keyword>
<protein>
    <submittedName>
        <fullName evidence="1">Uncharacterized protein</fullName>
    </submittedName>
</protein>
<dbReference type="AlphaFoldDB" id="A0A195F0S8"/>
<dbReference type="Proteomes" id="UP000078541">
    <property type="component" value="Unassembled WGS sequence"/>
</dbReference>
<organism evidence="1 2">
    <name type="scientific">Trachymyrmex septentrionalis</name>
    <dbReference type="NCBI Taxonomy" id="34720"/>
    <lineage>
        <taxon>Eukaryota</taxon>
        <taxon>Metazoa</taxon>
        <taxon>Ecdysozoa</taxon>
        <taxon>Arthropoda</taxon>
        <taxon>Hexapoda</taxon>
        <taxon>Insecta</taxon>
        <taxon>Pterygota</taxon>
        <taxon>Neoptera</taxon>
        <taxon>Endopterygota</taxon>
        <taxon>Hymenoptera</taxon>
        <taxon>Apocrita</taxon>
        <taxon>Aculeata</taxon>
        <taxon>Formicoidea</taxon>
        <taxon>Formicidae</taxon>
        <taxon>Myrmicinae</taxon>
        <taxon>Trachymyrmex</taxon>
    </lineage>
</organism>
<evidence type="ECO:0000313" key="2">
    <source>
        <dbReference type="Proteomes" id="UP000078541"/>
    </source>
</evidence>
<accession>A0A195F0S8</accession>